<feature type="compositionally biased region" description="Basic and acidic residues" evidence="2">
    <location>
        <begin position="224"/>
        <end position="244"/>
    </location>
</feature>
<gene>
    <name evidence="3" type="ORF">DBRI1063_LOCUS20137</name>
</gene>
<feature type="region of interest" description="Disordered" evidence="2">
    <location>
        <begin position="983"/>
        <end position="1126"/>
    </location>
</feature>
<dbReference type="Gene3D" id="1.10.287.1490">
    <property type="match status" value="2"/>
</dbReference>
<feature type="coiled-coil region" evidence="1">
    <location>
        <begin position="444"/>
        <end position="492"/>
    </location>
</feature>
<feature type="compositionally biased region" description="Low complexity" evidence="2">
    <location>
        <begin position="1097"/>
        <end position="1107"/>
    </location>
</feature>
<feature type="region of interest" description="Disordered" evidence="2">
    <location>
        <begin position="616"/>
        <end position="635"/>
    </location>
</feature>
<evidence type="ECO:0000256" key="2">
    <source>
        <dbReference type="SAM" id="MobiDB-lite"/>
    </source>
</evidence>
<name>A0A7S1ZSN3_9STRA</name>
<organism evidence="3">
    <name type="scientific">Ditylum brightwellii</name>
    <dbReference type="NCBI Taxonomy" id="49249"/>
    <lineage>
        <taxon>Eukaryota</taxon>
        <taxon>Sar</taxon>
        <taxon>Stramenopiles</taxon>
        <taxon>Ochrophyta</taxon>
        <taxon>Bacillariophyta</taxon>
        <taxon>Mediophyceae</taxon>
        <taxon>Lithodesmiophycidae</taxon>
        <taxon>Lithodesmiales</taxon>
        <taxon>Lithodesmiaceae</taxon>
        <taxon>Ditylum</taxon>
    </lineage>
</organism>
<feature type="region of interest" description="Disordered" evidence="2">
    <location>
        <begin position="221"/>
        <end position="255"/>
    </location>
</feature>
<keyword evidence="1" id="KW-0175">Coiled coil</keyword>
<feature type="coiled-coil region" evidence="1">
    <location>
        <begin position="345"/>
        <end position="418"/>
    </location>
</feature>
<feature type="compositionally biased region" description="Polar residues" evidence="2">
    <location>
        <begin position="1040"/>
        <end position="1056"/>
    </location>
</feature>
<accession>A0A7S1ZSN3</accession>
<dbReference type="EMBL" id="HBGN01031273">
    <property type="protein sequence ID" value="CAD9347920.1"/>
    <property type="molecule type" value="Transcribed_RNA"/>
</dbReference>
<feature type="compositionally biased region" description="Low complexity" evidence="2">
    <location>
        <begin position="1004"/>
        <end position="1014"/>
    </location>
</feature>
<sequence>MPPSNMASHHQFDSADNGALDTAGNNSSTNDDVFQMQIELTALRNKLKLLNSGTDFSELLDLLKERDAELQTKDEQLRILNTKFHQITNGLAQIESERQLLRETNTKLESDHKKTSRHLNIREKEVMALVQRCAEQEEKLQESVGLRTSVNNLTSENAKLADTLATVEEDLKRMEAIRTKLNESESERQNCVNKLHRLERQFKEASEALDDRIAQLQSTIQSHTQEEERLREELTREKKERGIDRASNQKSVSELREKLTASRSELDKCNLRIKEYDTTISTLKKEQSTLKETYENRIKLMDDECTLMISKLKIEHEKNLDEMDKGRGELEKSLNKDLEEKEICIRSLKGQLSSSTSRCQDLESKLEQERTHNVQVLDDHKQKSEVLQEEKASLSERLQQLESDYAAIQEKSSLLEKTLLDRELKIETLENNVATSSKIHEEHSANQNETIERLQIETSRYEKENASLEKTVESLQRRIQLAEEQNRTFRDEKVVLSKNVEDLSKQTEELKQIEVLFTEEKRKTESLKSDLSRITSEVELLTSELLDERKKSERFSNESSAEIDRLDKQLQQANASFMEQNQKMVEIKKKDNATIKSLSAELEKWEEMSSSLQSQFEELQKQSKEEQELSKKNEEALESKLQRIKSDVDQKARRIDELNGKLKESNDNVFSLKDQISLVKENLNNIEMDSAAVVNDLEGQIKGLNQENEFLKSHLKEQEVEHQQELDKVKVDLEDTRNAKELKEKEAQELSLALQKQDDETNSMAKKMKAKEDTIGSLRAEITMLINAQTKTKLEYNNKIAALKLDIDEERSRWMADEEEYKREIEHLHQENSDMDGNLNYQGEQMSKQQELLNHRTELLANMVTQNKDLDLEVQENRALVAELQDECNEYLREKEDAEVLVVRLEKEAKSKEVDYLMAIHHERQLREGLEHELHEAQMDIETAKEEIRNLAELKRENKSLKDKVSRQEAFLKRKIEKEKVLKDRAMKGSERNSTVVQQKINPTTAPRTTTKITSSRGNTLGDTARKGPETRHNHRETTSRTNALMSRRSQSSSPFRDTRALPSDKKVLTERLGSVSSSRNLNSDSSRKNMQKSESSRSLRTGGSSTENHRDLSLDELDELLQDEI</sequence>
<feature type="compositionally biased region" description="Basic and acidic residues" evidence="2">
    <location>
        <begin position="1057"/>
        <end position="1070"/>
    </location>
</feature>
<dbReference type="AlphaFoldDB" id="A0A7S1ZSN3"/>
<feature type="region of interest" description="Disordered" evidence="2">
    <location>
        <begin position="1"/>
        <end position="28"/>
    </location>
</feature>
<feature type="compositionally biased region" description="Low complexity" evidence="2">
    <location>
        <begin position="1075"/>
        <end position="1085"/>
    </location>
</feature>
<evidence type="ECO:0000256" key="1">
    <source>
        <dbReference type="SAM" id="Coils"/>
    </source>
</evidence>
<feature type="compositionally biased region" description="Basic and acidic residues" evidence="2">
    <location>
        <begin position="618"/>
        <end position="635"/>
    </location>
</feature>
<feature type="compositionally biased region" description="Basic and acidic residues" evidence="2">
    <location>
        <begin position="1024"/>
        <end position="1039"/>
    </location>
</feature>
<protein>
    <submittedName>
        <fullName evidence="3">Uncharacterized protein</fullName>
    </submittedName>
</protein>
<proteinExistence type="predicted"/>
<feature type="compositionally biased region" description="Acidic residues" evidence="2">
    <location>
        <begin position="1115"/>
        <end position="1126"/>
    </location>
</feature>
<feature type="coiled-coil region" evidence="1">
    <location>
        <begin position="793"/>
        <end position="838"/>
    </location>
</feature>
<feature type="coiled-coil region" evidence="1">
    <location>
        <begin position="867"/>
        <end position="971"/>
    </location>
</feature>
<feature type="compositionally biased region" description="Polar residues" evidence="2">
    <location>
        <begin position="992"/>
        <end position="1003"/>
    </location>
</feature>
<evidence type="ECO:0000313" key="3">
    <source>
        <dbReference type="EMBL" id="CAD9347920.1"/>
    </source>
</evidence>
<reference evidence="3" key="1">
    <citation type="submission" date="2021-01" db="EMBL/GenBank/DDBJ databases">
        <authorList>
            <person name="Corre E."/>
            <person name="Pelletier E."/>
            <person name="Niang G."/>
            <person name="Scheremetjew M."/>
            <person name="Finn R."/>
            <person name="Kale V."/>
            <person name="Holt S."/>
            <person name="Cochrane G."/>
            <person name="Meng A."/>
            <person name="Brown T."/>
            <person name="Cohen L."/>
        </authorList>
    </citation>
    <scope>NUCLEOTIDE SEQUENCE</scope>
    <source>
        <strain evidence="3">Pop2</strain>
    </source>
</reference>